<dbReference type="AlphaFoldDB" id="A0A158P4W6"/>
<keyword evidence="2" id="KW-1133">Transmembrane helix</keyword>
<evidence type="ECO:0000313" key="4">
    <source>
        <dbReference type="EnsemblMetazoa" id="tetur09g07350.1"/>
    </source>
</evidence>
<keyword evidence="5" id="KW-1185">Reference proteome</keyword>
<sequence>MFSSSLLLIIKLCLFIELTNSFPPPKQSFHHYFRTHNNVYMTNPKNHTTNYGIYVAGHTVTVDIPKSVAKLYDMIKWKVVNVDKNRLMFVHNKKAHILINQQQIKEMEYMGQLSDSIVALGDNKALHVPTISNPSLTKPAVDWNYLELLHFDAERENVSVIRRLQWLKDDDWKFILEWKMTDYMHFDNKLFLVIRRCIMNPYRQSMSQELAIMRLCLDKGIEIISTATELRFATVNYNYIKESEAILTFYARTHASPAEPKDFYLFTTQHTSNGTVTFLYYFLGNLLGAFEQTVKSCAAGAKNVTLLREHLRLEAGECKKTTYATCLSKGNVVPSADVKSELVESSFVLGTQPKFQFHKPQYIAIQYPYYYNILLLHLKPIFDYSDRPNAFMMIYAQFNGSIANYTSKNITFVAELFDIATQLDSVINKHPLKGFYVTKDDQQILEFWNPNLCEKLKTCSHCAMYGLSIGCVWSNGVCTRSTSSSGNHTRKMPESTVNQCFKIKKISHSPIKPSVPTTLTIELNEKLVMAHEKLVVKAGKNNHCRDVKMDGAVIKCSLMINESGQFNIAVDMINNNYADFYSLGASSAFTVNSSAIKPTKEIGFLSTDKSNSLALILILFVGLLLSTFLFVAYTKCGKKTSGNLGPYPGPRNAAELVASQRFMTPVEPQMPPQINTPTQVNPDRSMEPSSKPIKSLNSNPSDKPGQAPNFKSEQLVKSTSEMPSVKVDKSLKSKSMNNLEESVRPKKSRTTYSNQFPPLISKSVINRNMK</sequence>
<keyword evidence="2" id="KW-0812">Transmembrane</keyword>
<keyword evidence="3" id="KW-0732">Signal</keyword>
<evidence type="ECO:0000313" key="5">
    <source>
        <dbReference type="Proteomes" id="UP000015104"/>
    </source>
</evidence>
<dbReference type="EMBL" id="CAEY01002021">
    <property type="status" value="NOT_ANNOTATED_CDS"/>
    <property type="molecule type" value="Genomic_DNA"/>
</dbReference>
<feature type="compositionally biased region" description="Polar residues" evidence="1">
    <location>
        <begin position="672"/>
        <end position="682"/>
    </location>
</feature>
<evidence type="ECO:0000256" key="3">
    <source>
        <dbReference type="SAM" id="SignalP"/>
    </source>
</evidence>
<feature type="region of interest" description="Disordered" evidence="1">
    <location>
        <begin position="665"/>
        <end position="755"/>
    </location>
</feature>
<protein>
    <recommendedName>
        <fullName evidence="6">Sema domain-containing protein</fullName>
    </recommendedName>
</protein>
<evidence type="ECO:0000256" key="2">
    <source>
        <dbReference type="SAM" id="Phobius"/>
    </source>
</evidence>
<reference evidence="5" key="1">
    <citation type="submission" date="2011-08" db="EMBL/GenBank/DDBJ databases">
        <authorList>
            <person name="Rombauts S."/>
        </authorList>
    </citation>
    <scope>NUCLEOTIDE SEQUENCE</scope>
    <source>
        <strain evidence="5">London</strain>
    </source>
</reference>
<dbReference type="EnsemblMetazoa" id="tetur09g07350.1">
    <property type="protein sequence ID" value="tetur09g07350.1"/>
    <property type="gene ID" value="tetur09g07350"/>
</dbReference>
<dbReference type="Proteomes" id="UP000015104">
    <property type="component" value="Unassembled WGS sequence"/>
</dbReference>
<feature type="transmembrane region" description="Helical" evidence="2">
    <location>
        <begin position="613"/>
        <end position="633"/>
    </location>
</feature>
<evidence type="ECO:0000256" key="1">
    <source>
        <dbReference type="SAM" id="MobiDB-lite"/>
    </source>
</evidence>
<feature type="chain" id="PRO_5007630017" description="Sema domain-containing protein" evidence="3">
    <location>
        <begin position="22"/>
        <end position="770"/>
    </location>
</feature>
<evidence type="ECO:0008006" key="6">
    <source>
        <dbReference type="Google" id="ProtNLM"/>
    </source>
</evidence>
<accession>A0A158P4W6</accession>
<feature type="compositionally biased region" description="Polar residues" evidence="1">
    <location>
        <begin position="709"/>
        <end position="722"/>
    </location>
</feature>
<feature type="signal peptide" evidence="3">
    <location>
        <begin position="1"/>
        <end position="21"/>
    </location>
</feature>
<proteinExistence type="predicted"/>
<reference evidence="4" key="2">
    <citation type="submission" date="2016-04" db="UniProtKB">
        <authorList>
            <consortium name="EnsemblMetazoa"/>
        </authorList>
    </citation>
    <scope>IDENTIFICATION</scope>
</reference>
<organism evidence="4 5">
    <name type="scientific">Tetranychus urticae</name>
    <name type="common">Two-spotted spider mite</name>
    <dbReference type="NCBI Taxonomy" id="32264"/>
    <lineage>
        <taxon>Eukaryota</taxon>
        <taxon>Metazoa</taxon>
        <taxon>Ecdysozoa</taxon>
        <taxon>Arthropoda</taxon>
        <taxon>Chelicerata</taxon>
        <taxon>Arachnida</taxon>
        <taxon>Acari</taxon>
        <taxon>Acariformes</taxon>
        <taxon>Trombidiformes</taxon>
        <taxon>Prostigmata</taxon>
        <taxon>Eleutherengona</taxon>
        <taxon>Raphignathae</taxon>
        <taxon>Tetranychoidea</taxon>
        <taxon>Tetranychidae</taxon>
        <taxon>Tetranychus</taxon>
    </lineage>
</organism>
<keyword evidence="2" id="KW-0472">Membrane</keyword>
<name>A0A158P4W6_TETUR</name>